<protein>
    <submittedName>
        <fullName evidence="1">Sugar ABC transporter permease</fullName>
    </submittedName>
</protein>
<accession>A0AC61DEY4</accession>
<name>A0AC61DEY4_9FIRM</name>
<comment type="caution">
    <text evidence="1">The sequence shown here is derived from an EMBL/GenBank/DDBJ whole genome shotgun (WGS) entry which is preliminary data.</text>
</comment>
<keyword evidence="2" id="KW-1185">Reference proteome</keyword>
<dbReference type="Proteomes" id="UP000224460">
    <property type="component" value="Unassembled WGS sequence"/>
</dbReference>
<evidence type="ECO:0000313" key="1">
    <source>
        <dbReference type="EMBL" id="PHV71839.1"/>
    </source>
</evidence>
<dbReference type="EMBL" id="PEDL01000002">
    <property type="protein sequence ID" value="PHV71839.1"/>
    <property type="molecule type" value="Genomic_DNA"/>
</dbReference>
<sequence length="294" mass="33282">MKKKKYNWEPYVFIAPNFIGFIIFIVLPVLFSLVISFTDFNIFNGFKGTSFVGLQNFIEMLKDEWFWAALKNNVIYTVVTIPVTMILSIVVATILNKAVYCKTLIRVMIFVPYIASVVAISVVWSMLFNPSQGIINQILMVLGVNNPPQWLGSMQWALPAIMIVGIWMTLGYNVIIYMSGLQSIPSSLYEAAQIDGASKLQEFRYITVPMLRNTTFFLLVTSIIASFQVFGTVNIMTNGGPGNSTTVLAHYIYVAGFRYYKMGYAASMAWFLLIAILIVTLLQWKVQKKHESNF</sequence>
<gene>
    <name evidence="1" type="ORF">CS063_04595</name>
</gene>
<reference evidence="1" key="1">
    <citation type="submission" date="2017-10" db="EMBL/GenBank/DDBJ databases">
        <title>Genome sequence of cellulolytic Lachnospiraceae bacterium XHS1971 isolated from hotspring sediment.</title>
        <authorList>
            <person name="Vasudevan G."/>
            <person name="Joshi A.J."/>
            <person name="Hivarkar S."/>
            <person name="Lanjekar V.B."/>
            <person name="Dhakephalkar P.K."/>
            <person name="Dagar S."/>
        </authorList>
    </citation>
    <scope>NUCLEOTIDE SEQUENCE</scope>
    <source>
        <strain evidence="1">XHS1971</strain>
    </source>
</reference>
<organism evidence="1 2">
    <name type="scientific">Sporanaerobium hydrogeniformans</name>
    <dbReference type="NCBI Taxonomy" id="3072179"/>
    <lineage>
        <taxon>Bacteria</taxon>
        <taxon>Bacillati</taxon>
        <taxon>Bacillota</taxon>
        <taxon>Clostridia</taxon>
        <taxon>Lachnospirales</taxon>
        <taxon>Lachnospiraceae</taxon>
        <taxon>Sporanaerobium</taxon>
    </lineage>
</organism>
<evidence type="ECO:0000313" key="2">
    <source>
        <dbReference type="Proteomes" id="UP000224460"/>
    </source>
</evidence>
<proteinExistence type="predicted"/>